<dbReference type="Proteomes" id="UP000697998">
    <property type="component" value="Unassembled WGS sequence"/>
</dbReference>
<name>A0A935UJF9_9PROT</name>
<accession>A0A935UJF9</accession>
<sequence length="338" mass="36979">MDRPQPGRKGEIHLGELIGALAGLPWKDHAQAQAIAGCLGFGLAAHDLGRFERPTPAVFDRNRPPPLPRRGGDLVAKPPAGFATRPPPQPDLPAQVLTSQLQPVTPPPPSSTTAAPAWVHGAYQRLDPTPGTSPPRQTLFPGRTARGVFTAALATQRLGREIDVQALVGSVVRGHLPRRLPRLPAATLSRGCQVLLDFSESMLPWWDDLRELAAQLAAVLGEERVAAFDFESAPAAASQWRAGREQATPWQPEAGRPILVATDFGIRGRSHGQRASVHWQDFVRLCAAKGCPLLILVPWSPTYWPDWLGTYPELLHWHPRTSAAMLRRQLARSRPPRR</sequence>
<gene>
    <name evidence="1" type="ORF">IPJ27_25030</name>
</gene>
<comment type="caution">
    <text evidence="1">The sequence shown here is derived from an EMBL/GenBank/DDBJ whole genome shotgun (WGS) entry which is preliminary data.</text>
</comment>
<evidence type="ECO:0000313" key="1">
    <source>
        <dbReference type="EMBL" id="MBK7677739.1"/>
    </source>
</evidence>
<dbReference type="EMBL" id="JADJMH010000040">
    <property type="protein sequence ID" value="MBK7677739.1"/>
    <property type="molecule type" value="Genomic_DNA"/>
</dbReference>
<protein>
    <submittedName>
        <fullName evidence="1">Uncharacterized protein</fullName>
    </submittedName>
</protein>
<organism evidence="1 2">
    <name type="scientific">Candidatus Accumulibacter proximus</name>
    <dbReference type="NCBI Taxonomy" id="2954385"/>
    <lineage>
        <taxon>Bacteria</taxon>
        <taxon>Pseudomonadati</taxon>
        <taxon>Pseudomonadota</taxon>
        <taxon>Betaproteobacteria</taxon>
        <taxon>Candidatus Accumulibacter</taxon>
    </lineage>
</organism>
<evidence type="ECO:0000313" key="2">
    <source>
        <dbReference type="Proteomes" id="UP000697998"/>
    </source>
</evidence>
<dbReference type="AlphaFoldDB" id="A0A935UJF9"/>
<proteinExistence type="predicted"/>
<reference evidence="1 2" key="1">
    <citation type="submission" date="2020-10" db="EMBL/GenBank/DDBJ databases">
        <title>Connecting structure to function with the recovery of over 1000 high-quality activated sludge metagenome-assembled genomes encoding full-length rRNA genes using long-read sequencing.</title>
        <authorList>
            <person name="Singleton C.M."/>
            <person name="Petriglieri F."/>
            <person name="Kristensen J.M."/>
            <person name="Kirkegaard R.H."/>
            <person name="Michaelsen T.Y."/>
            <person name="Andersen M.H."/>
            <person name="Karst S.M."/>
            <person name="Dueholm M.S."/>
            <person name="Nielsen P.H."/>
            <person name="Albertsen M."/>
        </authorList>
    </citation>
    <scope>NUCLEOTIDE SEQUENCE [LARGE SCALE GENOMIC DNA]</scope>
    <source>
        <strain evidence="1">EsbW_18-Q3-R4-48_BATAC.285</strain>
    </source>
</reference>